<accession>A0ABX3P773</accession>
<dbReference type="Proteomes" id="UP000192277">
    <property type="component" value="Unassembled WGS sequence"/>
</dbReference>
<gene>
    <name evidence="3" type="ORF">A4D02_01430</name>
</gene>
<keyword evidence="4" id="KW-1185">Reference proteome</keyword>
<dbReference type="InterPro" id="IPR001478">
    <property type="entry name" value="PDZ"/>
</dbReference>
<dbReference type="PANTHER" id="PTHR12147">
    <property type="entry name" value="METALLOPEPTIDASE M28 FAMILY MEMBER"/>
    <property type="match status" value="1"/>
</dbReference>
<dbReference type="PANTHER" id="PTHR12147:SF26">
    <property type="entry name" value="PEPTIDASE M28 DOMAIN-CONTAINING PROTEIN"/>
    <property type="match status" value="1"/>
</dbReference>
<evidence type="ECO:0000313" key="4">
    <source>
        <dbReference type="Proteomes" id="UP000192277"/>
    </source>
</evidence>
<dbReference type="SUPFAM" id="SSF50156">
    <property type="entry name" value="PDZ domain-like"/>
    <property type="match status" value="1"/>
</dbReference>
<dbReference type="RefSeq" id="WP_014222568.1">
    <property type="nucleotide sequence ID" value="NZ_LWBO01000001.1"/>
</dbReference>
<dbReference type="InterPro" id="IPR036034">
    <property type="entry name" value="PDZ_sf"/>
</dbReference>
<sequence>MNLYMRLLIILLLASFSSVGQKLKKADKVMITNLQAHVMYLADDKLEGRRAGTNGEKLAHEYISDQFQKAGLEPKGEQGWLQPFEIYDGKQINAATLLFVNDHELKLNDEYFPFVFCPTSSIEAAVSPAVKEKGVPWFDDLKDIIEDNKENPHFDLTAAIKTIAGKAAEKGATALFVYNTSGIADNLKFDSKDNSSPVTIPVVYLTAKACKQFLADDNATLDIRLKTVIGDKKRTGHNVIGFINNGAPNTIVFGAHYDHLGYGEDGNSMLRSGERQIHNGADDNASGTAALIELARLLKASKDKNNNYVFIAFSGEELGLFGSKYFTEHPTIDLQSVNFMVNMDMVGRLNDSTKAITVGGYGTSPTWGPVFTTLSKQKYFTIKYDSSGMGPSDHTSFYLKNIPVLFFFTGLHSDYHKPTDDYNKINFTGEAFVVKYIESLVDVTNTKGRLAFQKTREPAMSTTARFNVTLGIMPDYTFSGGGVRVDGVTDGRPAQKAGIQTGDIIVQLGSFDTSSLETYMQALSKFNKGDKTTVKYKRGQEMKEGPVEF</sequence>
<evidence type="ECO:0000259" key="1">
    <source>
        <dbReference type="Pfam" id="PF04389"/>
    </source>
</evidence>
<dbReference type="Pfam" id="PF13180">
    <property type="entry name" value="PDZ_2"/>
    <property type="match status" value="1"/>
</dbReference>
<dbReference type="Pfam" id="PF04389">
    <property type="entry name" value="Peptidase_M28"/>
    <property type="match status" value="1"/>
</dbReference>
<comment type="caution">
    <text evidence="3">The sequence shown here is derived from an EMBL/GenBank/DDBJ whole genome shotgun (WGS) entry which is preliminary data.</text>
</comment>
<dbReference type="Gene3D" id="2.30.42.10">
    <property type="match status" value="1"/>
</dbReference>
<protein>
    <recommendedName>
        <fullName evidence="5">Peptidase M28</fullName>
    </recommendedName>
</protein>
<dbReference type="InterPro" id="IPR007484">
    <property type="entry name" value="Peptidase_M28"/>
</dbReference>
<name>A0ABX3P773_9BACT</name>
<evidence type="ECO:0008006" key="5">
    <source>
        <dbReference type="Google" id="ProtNLM"/>
    </source>
</evidence>
<feature type="domain" description="PDZ" evidence="2">
    <location>
        <begin position="481"/>
        <end position="544"/>
    </location>
</feature>
<reference evidence="3 4" key="1">
    <citation type="submission" date="2016-04" db="EMBL/GenBank/DDBJ databases">
        <authorList>
            <person name="Chen L."/>
            <person name="Zhuang W."/>
            <person name="Wang G."/>
        </authorList>
    </citation>
    <scope>NUCLEOTIDE SEQUENCE [LARGE SCALE GENOMIC DNA]</scope>
    <source>
        <strain evidence="4">GR20</strain>
    </source>
</reference>
<dbReference type="SUPFAM" id="SSF53187">
    <property type="entry name" value="Zn-dependent exopeptidases"/>
    <property type="match status" value="1"/>
</dbReference>
<evidence type="ECO:0000313" key="3">
    <source>
        <dbReference type="EMBL" id="OQP55010.1"/>
    </source>
</evidence>
<organism evidence="3 4">
    <name type="scientific">Niastella koreensis</name>
    <dbReference type="NCBI Taxonomy" id="354356"/>
    <lineage>
        <taxon>Bacteria</taxon>
        <taxon>Pseudomonadati</taxon>
        <taxon>Bacteroidota</taxon>
        <taxon>Chitinophagia</taxon>
        <taxon>Chitinophagales</taxon>
        <taxon>Chitinophagaceae</taxon>
        <taxon>Niastella</taxon>
    </lineage>
</organism>
<proteinExistence type="predicted"/>
<dbReference type="EMBL" id="LWBO01000001">
    <property type="protein sequence ID" value="OQP55010.1"/>
    <property type="molecule type" value="Genomic_DNA"/>
</dbReference>
<feature type="domain" description="Peptidase M28" evidence="1">
    <location>
        <begin position="238"/>
        <end position="428"/>
    </location>
</feature>
<dbReference type="InterPro" id="IPR045175">
    <property type="entry name" value="M28_fam"/>
</dbReference>
<dbReference type="Gene3D" id="3.40.630.10">
    <property type="entry name" value="Zn peptidases"/>
    <property type="match status" value="2"/>
</dbReference>
<evidence type="ECO:0000259" key="2">
    <source>
        <dbReference type="Pfam" id="PF13180"/>
    </source>
</evidence>